<dbReference type="Proteomes" id="UP000480266">
    <property type="component" value="Unassembled WGS sequence"/>
</dbReference>
<dbReference type="InterPro" id="IPR005861">
    <property type="entry name" value="HisP_aminotrans"/>
</dbReference>
<proteinExistence type="inferred from homology"/>
<evidence type="ECO:0000259" key="12">
    <source>
        <dbReference type="Pfam" id="PF00155"/>
    </source>
</evidence>
<name>A0A7C9VHJ1_9BRAD</name>
<dbReference type="PANTHER" id="PTHR42885">
    <property type="entry name" value="HISTIDINOL-PHOSPHATE AMINOTRANSFERASE-RELATED"/>
    <property type="match status" value="1"/>
</dbReference>
<dbReference type="GO" id="GO:0000105">
    <property type="term" value="P:L-histidine biosynthetic process"/>
    <property type="evidence" value="ECO:0007669"/>
    <property type="project" value="UniProtKB-UniRule"/>
</dbReference>
<keyword evidence="9 11" id="KW-0368">Histidine biosynthesis</keyword>
<dbReference type="HAMAP" id="MF_01023">
    <property type="entry name" value="HisC_aminotrans_2"/>
    <property type="match status" value="1"/>
</dbReference>
<dbReference type="Gene3D" id="3.40.640.10">
    <property type="entry name" value="Type I PLP-dependent aspartate aminotransferase-like (Major domain)"/>
    <property type="match status" value="1"/>
</dbReference>
<comment type="pathway">
    <text evidence="2 11">Amino-acid biosynthesis; L-histidine biosynthesis; L-histidine from 5-phospho-alpha-D-ribose 1-diphosphate: step 7/9.</text>
</comment>
<dbReference type="PANTHER" id="PTHR42885:SF2">
    <property type="entry name" value="HISTIDINOL-PHOSPHATE AMINOTRANSFERASE"/>
    <property type="match status" value="1"/>
</dbReference>
<evidence type="ECO:0000256" key="9">
    <source>
        <dbReference type="ARBA" id="ARBA00023102"/>
    </source>
</evidence>
<accession>A0A7C9VHJ1</accession>
<keyword evidence="14" id="KW-1185">Reference proteome</keyword>
<feature type="modified residue" description="N6-(pyridoxal phosphate)lysine" evidence="11">
    <location>
        <position position="204"/>
    </location>
</feature>
<comment type="cofactor">
    <cofactor evidence="1 11">
        <name>pyridoxal 5'-phosphate</name>
        <dbReference type="ChEBI" id="CHEBI:597326"/>
    </cofactor>
</comment>
<dbReference type="Gene3D" id="3.90.1150.10">
    <property type="entry name" value="Aspartate Aminotransferase, domain 1"/>
    <property type="match status" value="1"/>
</dbReference>
<dbReference type="GO" id="GO:0004400">
    <property type="term" value="F:histidinol-phosphate transaminase activity"/>
    <property type="evidence" value="ECO:0007669"/>
    <property type="project" value="UniProtKB-UniRule"/>
</dbReference>
<dbReference type="InterPro" id="IPR004839">
    <property type="entry name" value="Aminotransferase_I/II_large"/>
</dbReference>
<keyword evidence="5 11" id="KW-0032">Aminotransferase</keyword>
<evidence type="ECO:0000256" key="6">
    <source>
        <dbReference type="ARBA" id="ARBA00022605"/>
    </source>
</evidence>
<dbReference type="AlphaFoldDB" id="A0A7C9VHJ1"/>
<sequence>MKNFKAYNVPKMDIKIKLDANENPFNVPEEMLKEICESVKKIDFNRYPDSETEEIRKAYGEYANVNPENILAGNGSDEFIKIIDEAFLNESDKVVILNPDFSMYGVSAEASGGNIVYFDLDDDMKLNVDELIAKVNSEGAKLLFFSNPNNPTGMSLKREEVIKIIEGCNCVVVVDEAYSEFNGVTVIDKIDDYENLIILRTCSKAVGGASIRLGFIISNKAILGEVKKLKSPYNVNSVTQVIGKVFLKNPQRILNILNIIFRERSYVCSAIKEISGIKVYDTESNFVLIKCENAEKVYEELVKQGISVRNFGGSKLKNCLRITFGTREQNDLILDSLKRILG</sequence>
<dbReference type="SUPFAM" id="SSF53383">
    <property type="entry name" value="PLP-dependent transferases"/>
    <property type="match status" value="1"/>
</dbReference>
<dbReference type="NCBIfam" id="TIGR01141">
    <property type="entry name" value="hisC"/>
    <property type="match status" value="1"/>
</dbReference>
<reference evidence="13" key="1">
    <citation type="submission" date="2020-02" db="EMBL/GenBank/DDBJ databases">
        <title>Draft genome sequence of Candidatus Afipia apatlaquensis IBT-C3, a potential strain for decolorization of textile dyes.</title>
        <authorList>
            <person name="Sanchez-Reyes A."/>
            <person name="Breton-Deval L."/>
            <person name="Mangelson H."/>
            <person name="Sanchez-Flores A."/>
        </authorList>
    </citation>
    <scope>NUCLEOTIDE SEQUENCE [LARGE SCALE GENOMIC DNA]</scope>
    <source>
        <strain evidence="13">IBT-C3</strain>
    </source>
</reference>
<dbReference type="EC" id="2.6.1.9" evidence="11"/>
<keyword evidence="8 11" id="KW-0663">Pyridoxal phosphate</keyword>
<organism evidence="13 14">
    <name type="scientific">Candidatus Afipia apatlaquensis</name>
    <dbReference type="NCBI Taxonomy" id="2712852"/>
    <lineage>
        <taxon>Bacteria</taxon>
        <taxon>Pseudomonadati</taxon>
        <taxon>Pseudomonadota</taxon>
        <taxon>Alphaproteobacteria</taxon>
        <taxon>Hyphomicrobiales</taxon>
        <taxon>Nitrobacteraceae</taxon>
        <taxon>Afipia</taxon>
    </lineage>
</organism>
<evidence type="ECO:0000256" key="11">
    <source>
        <dbReference type="HAMAP-Rule" id="MF_01023"/>
    </source>
</evidence>
<dbReference type="CDD" id="cd00609">
    <property type="entry name" value="AAT_like"/>
    <property type="match status" value="1"/>
</dbReference>
<evidence type="ECO:0000256" key="3">
    <source>
        <dbReference type="ARBA" id="ARBA00007970"/>
    </source>
</evidence>
<evidence type="ECO:0000256" key="7">
    <source>
        <dbReference type="ARBA" id="ARBA00022679"/>
    </source>
</evidence>
<comment type="subunit">
    <text evidence="4 11">Homodimer.</text>
</comment>
<comment type="catalytic activity">
    <reaction evidence="10 11">
        <text>L-histidinol phosphate + 2-oxoglutarate = 3-(imidazol-4-yl)-2-oxopropyl phosphate + L-glutamate</text>
        <dbReference type="Rhea" id="RHEA:23744"/>
        <dbReference type="ChEBI" id="CHEBI:16810"/>
        <dbReference type="ChEBI" id="CHEBI:29985"/>
        <dbReference type="ChEBI" id="CHEBI:57766"/>
        <dbReference type="ChEBI" id="CHEBI:57980"/>
        <dbReference type="EC" id="2.6.1.9"/>
    </reaction>
</comment>
<dbReference type="Pfam" id="PF00155">
    <property type="entry name" value="Aminotran_1_2"/>
    <property type="match status" value="1"/>
</dbReference>
<dbReference type="InterPro" id="IPR015422">
    <property type="entry name" value="PyrdxlP-dep_Trfase_small"/>
</dbReference>
<comment type="caution">
    <text evidence="13">The sequence shown here is derived from an EMBL/GenBank/DDBJ whole genome shotgun (WGS) entry which is preliminary data.</text>
</comment>
<evidence type="ECO:0000256" key="5">
    <source>
        <dbReference type="ARBA" id="ARBA00022576"/>
    </source>
</evidence>
<evidence type="ECO:0000256" key="8">
    <source>
        <dbReference type="ARBA" id="ARBA00022898"/>
    </source>
</evidence>
<gene>
    <name evidence="11 13" type="primary">hisC</name>
    <name evidence="13" type="ORF">G4V63_22985</name>
</gene>
<evidence type="ECO:0000256" key="1">
    <source>
        <dbReference type="ARBA" id="ARBA00001933"/>
    </source>
</evidence>
<keyword evidence="6 11" id="KW-0028">Amino-acid biosynthesis</keyword>
<keyword evidence="7 11" id="KW-0808">Transferase</keyword>
<evidence type="ECO:0000256" key="2">
    <source>
        <dbReference type="ARBA" id="ARBA00005011"/>
    </source>
</evidence>
<evidence type="ECO:0000313" key="13">
    <source>
        <dbReference type="EMBL" id="NGX97967.1"/>
    </source>
</evidence>
<evidence type="ECO:0000256" key="4">
    <source>
        <dbReference type="ARBA" id="ARBA00011738"/>
    </source>
</evidence>
<comment type="similarity">
    <text evidence="3 11">Belongs to the class-II pyridoxal-phosphate-dependent aminotransferase family. Histidinol-phosphate aminotransferase subfamily.</text>
</comment>
<evidence type="ECO:0000256" key="10">
    <source>
        <dbReference type="ARBA" id="ARBA00047481"/>
    </source>
</evidence>
<dbReference type="UniPathway" id="UPA00031">
    <property type="reaction ID" value="UER00012"/>
</dbReference>
<dbReference type="InterPro" id="IPR015421">
    <property type="entry name" value="PyrdxlP-dep_Trfase_major"/>
</dbReference>
<dbReference type="GO" id="GO:0030170">
    <property type="term" value="F:pyridoxal phosphate binding"/>
    <property type="evidence" value="ECO:0007669"/>
    <property type="project" value="InterPro"/>
</dbReference>
<evidence type="ECO:0000313" key="14">
    <source>
        <dbReference type="Proteomes" id="UP000480266"/>
    </source>
</evidence>
<protein>
    <recommendedName>
        <fullName evidence="11">Histidinol-phosphate aminotransferase</fullName>
        <ecNumber evidence="11">2.6.1.9</ecNumber>
    </recommendedName>
    <alternativeName>
        <fullName evidence="11">Imidazole acetol-phosphate transaminase</fullName>
    </alternativeName>
</protein>
<dbReference type="EMBL" id="JAAMRR010001167">
    <property type="protein sequence ID" value="NGX97967.1"/>
    <property type="molecule type" value="Genomic_DNA"/>
</dbReference>
<feature type="domain" description="Aminotransferase class I/classII large" evidence="12">
    <location>
        <begin position="14"/>
        <end position="337"/>
    </location>
</feature>
<dbReference type="InterPro" id="IPR015424">
    <property type="entry name" value="PyrdxlP-dep_Trfase"/>
</dbReference>